<proteinExistence type="predicted"/>
<gene>
    <name evidence="1" type="ORF">BGZ65_000041</name>
</gene>
<evidence type="ECO:0000313" key="2">
    <source>
        <dbReference type="Proteomes" id="UP000749646"/>
    </source>
</evidence>
<feature type="non-terminal residue" evidence="1">
    <location>
        <position position="102"/>
    </location>
</feature>
<reference evidence="1" key="1">
    <citation type="journal article" date="2020" name="Fungal Divers.">
        <title>Resolving the Mortierellaceae phylogeny through synthesis of multi-gene phylogenetics and phylogenomics.</title>
        <authorList>
            <person name="Vandepol N."/>
            <person name="Liber J."/>
            <person name="Desiro A."/>
            <person name="Na H."/>
            <person name="Kennedy M."/>
            <person name="Barry K."/>
            <person name="Grigoriev I.V."/>
            <person name="Miller A.N."/>
            <person name="O'Donnell K."/>
            <person name="Stajich J.E."/>
            <person name="Bonito G."/>
        </authorList>
    </citation>
    <scope>NUCLEOTIDE SEQUENCE</scope>
    <source>
        <strain evidence="1">MES-2147</strain>
    </source>
</reference>
<dbReference type="OrthoDB" id="2427805at2759"/>
<evidence type="ECO:0000313" key="1">
    <source>
        <dbReference type="EMBL" id="KAF9967371.1"/>
    </source>
</evidence>
<keyword evidence="2" id="KW-1185">Reference proteome</keyword>
<dbReference type="Proteomes" id="UP000749646">
    <property type="component" value="Unassembled WGS sequence"/>
</dbReference>
<dbReference type="AlphaFoldDB" id="A0A9P6JCX9"/>
<protein>
    <submittedName>
        <fullName evidence="1">Uncharacterized protein</fullName>
    </submittedName>
</protein>
<comment type="caution">
    <text evidence="1">The sequence shown here is derived from an EMBL/GenBank/DDBJ whole genome shotgun (WGS) entry which is preliminary data.</text>
</comment>
<accession>A0A9P6JCX9</accession>
<organism evidence="1 2">
    <name type="scientific">Modicella reniformis</name>
    <dbReference type="NCBI Taxonomy" id="1440133"/>
    <lineage>
        <taxon>Eukaryota</taxon>
        <taxon>Fungi</taxon>
        <taxon>Fungi incertae sedis</taxon>
        <taxon>Mucoromycota</taxon>
        <taxon>Mortierellomycotina</taxon>
        <taxon>Mortierellomycetes</taxon>
        <taxon>Mortierellales</taxon>
        <taxon>Mortierellaceae</taxon>
        <taxon>Modicella</taxon>
    </lineage>
</organism>
<sequence length="102" mass="11613">MVHHKFNEFLKNHPDLSVICHFDFFDSAPSLSEADACNVWLSSLTALAKDSDPATEASLALLKEKYLADKQSGTLKQYWDRRRLEQEARKSKEEVTIQTGIT</sequence>
<dbReference type="EMBL" id="JAAAHW010005628">
    <property type="protein sequence ID" value="KAF9967371.1"/>
    <property type="molecule type" value="Genomic_DNA"/>
</dbReference>
<name>A0A9P6JCX9_9FUNG</name>